<dbReference type="EMBL" id="ML742033">
    <property type="protein sequence ID" value="KAE8154022.1"/>
    <property type="molecule type" value="Genomic_DNA"/>
</dbReference>
<dbReference type="GO" id="GO:0005737">
    <property type="term" value="C:cytoplasm"/>
    <property type="evidence" value="ECO:0007669"/>
    <property type="project" value="TreeGrafter"/>
</dbReference>
<dbReference type="PANTHER" id="PTHR48070">
    <property type="entry name" value="ESTERASE OVCA2"/>
    <property type="match status" value="1"/>
</dbReference>
<organism evidence="5 6">
    <name type="scientific">Aspergillus avenaceus</name>
    <dbReference type="NCBI Taxonomy" id="36643"/>
    <lineage>
        <taxon>Eukaryota</taxon>
        <taxon>Fungi</taxon>
        <taxon>Dikarya</taxon>
        <taxon>Ascomycota</taxon>
        <taxon>Pezizomycotina</taxon>
        <taxon>Eurotiomycetes</taxon>
        <taxon>Eurotiomycetidae</taxon>
        <taxon>Eurotiales</taxon>
        <taxon>Aspergillaceae</taxon>
        <taxon>Aspergillus</taxon>
        <taxon>Aspergillus subgen. Circumdati</taxon>
    </lineage>
</organism>
<keyword evidence="6" id="KW-1185">Reference proteome</keyword>
<feature type="domain" description="Serine hydrolase" evidence="4">
    <location>
        <begin position="10"/>
        <end position="268"/>
    </location>
</feature>
<dbReference type="AlphaFoldDB" id="A0A5N6U615"/>
<evidence type="ECO:0000313" key="6">
    <source>
        <dbReference type="Proteomes" id="UP000325780"/>
    </source>
</evidence>
<protein>
    <submittedName>
        <fullName evidence="5">Serine hydrolase FSH</fullName>
    </submittedName>
</protein>
<dbReference type="OrthoDB" id="414698at2759"/>
<accession>A0A5N6U615</accession>
<dbReference type="GO" id="GO:0005634">
    <property type="term" value="C:nucleus"/>
    <property type="evidence" value="ECO:0007669"/>
    <property type="project" value="TreeGrafter"/>
</dbReference>
<dbReference type="Gene3D" id="3.40.50.1820">
    <property type="entry name" value="alpha/beta hydrolase"/>
    <property type="match status" value="1"/>
</dbReference>
<gene>
    <name evidence="5" type="ORF">BDV25DRAFT_168003</name>
</gene>
<sequence>MATTVVPLPAILCLHGAGTNSSIFQLQARRIVATLQSSFRFIFIDAPFGSPPGPGVHPAFTDLGPFYRWHCDSNVIDEFDITLEDVERERWQVRDLIASHIKSERATGGPGIVGVMAFSQGTRVATGLCLDKELSRGIEFAILIGGTFPSLELTASTPSHDDGYESGGMIWFEYDAYDKGLESLYRSPSSSSSSLTGSSSSPTPSTAPSSADGNEWNIYPVNIPSIHVQGTADPWRSEGDRLRETYYNPDLTTVLKFRGRHQVPTGTPEANIIAESVISTYEASM</sequence>
<dbReference type="GO" id="GO:0016787">
    <property type="term" value="F:hydrolase activity"/>
    <property type="evidence" value="ECO:0007669"/>
    <property type="project" value="UniProtKB-KW"/>
</dbReference>
<dbReference type="Pfam" id="PF03959">
    <property type="entry name" value="FSH1"/>
    <property type="match status" value="1"/>
</dbReference>
<feature type="region of interest" description="Disordered" evidence="3">
    <location>
        <begin position="188"/>
        <end position="214"/>
    </location>
</feature>
<evidence type="ECO:0000256" key="2">
    <source>
        <dbReference type="ARBA" id="ARBA00022801"/>
    </source>
</evidence>
<dbReference type="GO" id="GO:0044550">
    <property type="term" value="P:secondary metabolite biosynthetic process"/>
    <property type="evidence" value="ECO:0007669"/>
    <property type="project" value="TreeGrafter"/>
</dbReference>
<dbReference type="InterPro" id="IPR005645">
    <property type="entry name" value="FSH-like_dom"/>
</dbReference>
<comment type="similarity">
    <text evidence="1">Belongs to the LovG family.</text>
</comment>
<keyword evidence="2 5" id="KW-0378">Hydrolase</keyword>
<feature type="compositionally biased region" description="Low complexity" evidence="3">
    <location>
        <begin position="188"/>
        <end position="210"/>
    </location>
</feature>
<evidence type="ECO:0000256" key="1">
    <source>
        <dbReference type="ARBA" id="ARBA00005863"/>
    </source>
</evidence>
<dbReference type="InterPro" id="IPR050593">
    <property type="entry name" value="LovG"/>
</dbReference>
<dbReference type="InterPro" id="IPR029058">
    <property type="entry name" value="AB_hydrolase_fold"/>
</dbReference>
<dbReference type="Proteomes" id="UP000325780">
    <property type="component" value="Unassembled WGS sequence"/>
</dbReference>
<reference evidence="5 6" key="1">
    <citation type="submission" date="2019-04" db="EMBL/GenBank/DDBJ databases">
        <title>Friends and foes A comparative genomics study of 23 Aspergillus species from section Flavi.</title>
        <authorList>
            <consortium name="DOE Joint Genome Institute"/>
            <person name="Kjaerbolling I."/>
            <person name="Vesth T."/>
            <person name="Frisvad J.C."/>
            <person name="Nybo J.L."/>
            <person name="Theobald S."/>
            <person name="Kildgaard S."/>
            <person name="Isbrandt T."/>
            <person name="Kuo A."/>
            <person name="Sato A."/>
            <person name="Lyhne E.K."/>
            <person name="Kogle M.E."/>
            <person name="Wiebenga A."/>
            <person name="Kun R.S."/>
            <person name="Lubbers R.J."/>
            <person name="Makela M.R."/>
            <person name="Barry K."/>
            <person name="Chovatia M."/>
            <person name="Clum A."/>
            <person name="Daum C."/>
            <person name="Haridas S."/>
            <person name="He G."/>
            <person name="LaButti K."/>
            <person name="Lipzen A."/>
            <person name="Mondo S."/>
            <person name="Riley R."/>
            <person name="Salamov A."/>
            <person name="Simmons B.A."/>
            <person name="Magnuson J.K."/>
            <person name="Henrissat B."/>
            <person name="Mortensen U.H."/>
            <person name="Larsen T.O."/>
            <person name="Devries R.P."/>
            <person name="Grigoriev I.V."/>
            <person name="Machida M."/>
            <person name="Baker S.E."/>
            <person name="Andersen M.R."/>
        </authorList>
    </citation>
    <scope>NUCLEOTIDE SEQUENCE [LARGE SCALE GENOMIC DNA]</scope>
    <source>
        <strain evidence="5 6">IBT 18842</strain>
    </source>
</reference>
<dbReference type="SUPFAM" id="SSF53474">
    <property type="entry name" value="alpha/beta-Hydrolases"/>
    <property type="match status" value="1"/>
</dbReference>
<evidence type="ECO:0000256" key="3">
    <source>
        <dbReference type="SAM" id="MobiDB-lite"/>
    </source>
</evidence>
<dbReference type="PANTHER" id="PTHR48070:SF3">
    <property type="entry name" value="ESTERASE DBAE-RELATED"/>
    <property type="match status" value="1"/>
</dbReference>
<evidence type="ECO:0000313" key="5">
    <source>
        <dbReference type="EMBL" id="KAE8154022.1"/>
    </source>
</evidence>
<name>A0A5N6U615_ASPAV</name>
<proteinExistence type="inferred from homology"/>
<evidence type="ECO:0000259" key="4">
    <source>
        <dbReference type="Pfam" id="PF03959"/>
    </source>
</evidence>